<evidence type="ECO:0000313" key="4">
    <source>
        <dbReference type="Proteomes" id="UP000430232"/>
    </source>
</evidence>
<dbReference type="OrthoDB" id="9028383at2"/>
<dbReference type="Proteomes" id="UP000430232">
    <property type="component" value="Unassembled WGS sequence"/>
</dbReference>
<feature type="transmembrane region" description="Helical" evidence="1">
    <location>
        <begin position="58"/>
        <end position="82"/>
    </location>
</feature>
<keyword evidence="1" id="KW-1133">Transmembrane helix</keyword>
<evidence type="ECO:0000313" key="2">
    <source>
        <dbReference type="EMBL" id="KAB0635991.1"/>
    </source>
</evidence>
<dbReference type="EMBL" id="VZOJ01000077">
    <property type="protein sequence ID" value="KAB0635991.1"/>
    <property type="molecule type" value="Genomic_DNA"/>
</dbReference>
<accession>A0A6H9SUV2</accession>
<gene>
    <name evidence="3" type="ORF">BLA24064_04193</name>
    <name evidence="2" type="ORF">F7R21_23550</name>
</gene>
<dbReference type="RefSeq" id="WP_151066489.1">
    <property type="nucleotide sequence ID" value="NZ_CABVPL010000034.1"/>
</dbReference>
<keyword evidence="1" id="KW-0472">Membrane</keyword>
<dbReference type="GeneID" id="99791475"/>
<reference evidence="2 4" key="1">
    <citation type="submission" date="2019-09" db="EMBL/GenBank/DDBJ databases">
        <title>Draft genome sequences of 48 bacterial type strains from the CCUG.</title>
        <authorList>
            <person name="Tunovic T."/>
            <person name="Pineiro-Iglesias B."/>
            <person name="Unosson C."/>
            <person name="Inganas E."/>
            <person name="Ohlen M."/>
            <person name="Cardew S."/>
            <person name="Jensie-Markopoulos S."/>
            <person name="Salva-Serra F."/>
            <person name="Jaen-Luchoro D."/>
            <person name="Karlsson R."/>
            <person name="Svensson-Stadler L."/>
            <person name="Chun J."/>
            <person name="Moore E."/>
        </authorList>
    </citation>
    <scope>NUCLEOTIDE SEQUENCE [LARGE SCALE GENOMIC DNA]</scope>
    <source>
        <strain evidence="2 4">CCUG 54555</strain>
    </source>
</reference>
<name>A0A6H9SUV2_9BURK</name>
<dbReference type="AlphaFoldDB" id="A0A6H9SUV2"/>
<protein>
    <submittedName>
        <fullName evidence="2">Uncharacterized protein</fullName>
    </submittedName>
</protein>
<organism evidence="2 4">
    <name type="scientific">Burkholderia latens</name>
    <dbReference type="NCBI Taxonomy" id="488446"/>
    <lineage>
        <taxon>Bacteria</taxon>
        <taxon>Pseudomonadati</taxon>
        <taxon>Pseudomonadota</taxon>
        <taxon>Betaproteobacteria</taxon>
        <taxon>Burkholderiales</taxon>
        <taxon>Burkholderiaceae</taxon>
        <taxon>Burkholderia</taxon>
        <taxon>Burkholderia cepacia complex</taxon>
    </lineage>
</organism>
<dbReference type="Proteomes" id="UP000494222">
    <property type="component" value="Unassembled WGS sequence"/>
</dbReference>
<evidence type="ECO:0000256" key="1">
    <source>
        <dbReference type="SAM" id="Phobius"/>
    </source>
</evidence>
<keyword evidence="1" id="KW-0812">Transmembrane</keyword>
<reference evidence="3 5" key="2">
    <citation type="submission" date="2019-09" db="EMBL/GenBank/DDBJ databases">
        <authorList>
            <person name="Depoorter E."/>
        </authorList>
    </citation>
    <scope>NUCLEOTIDE SEQUENCE [LARGE SCALE GENOMIC DNA]</scope>
    <source>
        <strain evidence="3">LMG 24064</strain>
    </source>
</reference>
<keyword evidence="4" id="KW-1185">Reference proteome</keyword>
<evidence type="ECO:0000313" key="3">
    <source>
        <dbReference type="EMBL" id="VWB88466.1"/>
    </source>
</evidence>
<proteinExistence type="predicted"/>
<dbReference type="EMBL" id="CABVPL010000034">
    <property type="protein sequence ID" value="VWB88466.1"/>
    <property type="molecule type" value="Genomic_DNA"/>
</dbReference>
<evidence type="ECO:0000313" key="5">
    <source>
        <dbReference type="Proteomes" id="UP000494222"/>
    </source>
</evidence>
<sequence>MKMIIKYVALLIWLTLATLLYCCIWTRHPSYFPTYPDWLGLFIGDVYGLNTEGSMEDFWMALWLTISFFNVALFTAVGWLAWRFRHRLSGLWRRLVHRQSGT</sequence>